<dbReference type="EMBL" id="LPZR01000166">
    <property type="protein sequence ID" value="KYO51718.1"/>
    <property type="molecule type" value="Genomic_DNA"/>
</dbReference>
<feature type="transmembrane region" description="Helical" evidence="1">
    <location>
        <begin position="303"/>
        <end position="325"/>
    </location>
</feature>
<keyword evidence="1" id="KW-0472">Membrane</keyword>
<keyword evidence="1" id="KW-1133">Transmembrane helix</keyword>
<dbReference type="AlphaFoldDB" id="A0A162KNC9"/>
<accession>A0A162KNC9</accession>
<dbReference type="InterPro" id="IPR003675">
    <property type="entry name" value="Rce1/LyrA-like_dom"/>
</dbReference>
<feature type="domain" description="CAAX prenyl protease 2/Lysostaphin resistance protein A-like" evidence="2">
    <location>
        <begin position="187"/>
        <end position="277"/>
    </location>
</feature>
<feature type="transmembrane region" description="Helical" evidence="1">
    <location>
        <begin position="102"/>
        <end position="126"/>
    </location>
</feature>
<feature type="transmembrane region" description="Helical" evidence="1">
    <location>
        <begin position="181"/>
        <end position="200"/>
    </location>
</feature>
<dbReference type="GO" id="GO:0080120">
    <property type="term" value="P:CAAX-box protein maturation"/>
    <property type="evidence" value="ECO:0007669"/>
    <property type="project" value="UniProtKB-ARBA"/>
</dbReference>
<evidence type="ECO:0000259" key="2">
    <source>
        <dbReference type="Pfam" id="PF02517"/>
    </source>
</evidence>
<dbReference type="RefSeq" id="WP_062765561.1">
    <property type="nucleotide sequence ID" value="NZ_CP121045.1"/>
</dbReference>
<sequence length="340" mass="35622">MTASEKTSTASAGAAASGSAVTGSAATGSAGGPGPAAPANAYLDMGRLGRSSELIYGIGLIIIFLVVPLGAAQVIGPIQAWAINTFGAPDAMVNLFATTANIVGFLIWMAMFPIWILGVFLVVRLLNQRPFMTLISPTRTYNLKLVGLAFVIYLPLVTLSSLAGIWLAGQPVTFNFVFEPAGWIAGLALGLVLYLIQATSDELVFRAYPLQGVYAVIGRPVVAAVGAAVIFSLYHYSPANTPETYASLFVAGLFAAALTVKAQRLEPAIGVHLANNLSLFSIVQNPEVTPAEPIWRLAEPVGMSWALVATAIVAAVVFWVVFFRITGAALARTTRHAGLS</sequence>
<keyword evidence="1" id="KW-0812">Transmembrane</keyword>
<feature type="transmembrane region" description="Helical" evidence="1">
    <location>
        <begin position="146"/>
        <end position="169"/>
    </location>
</feature>
<dbReference type="GO" id="GO:0004175">
    <property type="term" value="F:endopeptidase activity"/>
    <property type="evidence" value="ECO:0007669"/>
    <property type="project" value="UniProtKB-ARBA"/>
</dbReference>
<proteinExistence type="predicted"/>
<dbReference type="Proteomes" id="UP000075787">
    <property type="component" value="Unassembled WGS sequence"/>
</dbReference>
<reference evidence="3 4" key="1">
    <citation type="submission" date="2015-12" db="EMBL/GenBank/DDBJ databases">
        <title>Genome sequence of Tistrella mobilis MCCC 1A02139.</title>
        <authorList>
            <person name="Lu L."/>
            <person name="Lai Q."/>
            <person name="Shao Z."/>
            <person name="Qian P."/>
        </authorList>
    </citation>
    <scope>NUCLEOTIDE SEQUENCE [LARGE SCALE GENOMIC DNA]</scope>
    <source>
        <strain evidence="3 4">MCCC 1A02139</strain>
    </source>
</reference>
<dbReference type="GeneID" id="97241020"/>
<evidence type="ECO:0000256" key="1">
    <source>
        <dbReference type="SAM" id="Phobius"/>
    </source>
</evidence>
<comment type="caution">
    <text evidence="3">The sequence shown here is derived from an EMBL/GenBank/DDBJ whole genome shotgun (WGS) entry which is preliminary data.</text>
</comment>
<organism evidence="3 4">
    <name type="scientific">Tistrella mobilis</name>
    <dbReference type="NCBI Taxonomy" id="171437"/>
    <lineage>
        <taxon>Bacteria</taxon>
        <taxon>Pseudomonadati</taxon>
        <taxon>Pseudomonadota</taxon>
        <taxon>Alphaproteobacteria</taxon>
        <taxon>Geminicoccales</taxon>
        <taxon>Geminicoccaceae</taxon>
        <taxon>Tistrella</taxon>
    </lineage>
</organism>
<evidence type="ECO:0000313" key="4">
    <source>
        <dbReference type="Proteomes" id="UP000075787"/>
    </source>
</evidence>
<name>A0A162KNC9_9PROT</name>
<evidence type="ECO:0000313" key="3">
    <source>
        <dbReference type="EMBL" id="KYO51718.1"/>
    </source>
</evidence>
<feature type="transmembrane region" description="Helical" evidence="1">
    <location>
        <begin position="212"/>
        <end position="236"/>
    </location>
</feature>
<feature type="transmembrane region" description="Helical" evidence="1">
    <location>
        <begin position="54"/>
        <end position="82"/>
    </location>
</feature>
<protein>
    <recommendedName>
        <fullName evidence="2">CAAX prenyl protease 2/Lysostaphin resistance protein A-like domain-containing protein</fullName>
    </recommendedName>
</protein>
<dbReference type="Pfam" id="PF02517">
    <property type="entry name" value="Rce1-like"/>
    <property type="match status" value="1"/>
</dbReference>
<gene>
    <name evidence="3" type="ORF">AUP44_07820</name>
</gene>